<reference evidence="4 5" key="1">
    <citation type="submission" date="2014-04" db="EMBL/GenBank/DDBJ databases">
        <authorList>
            <consortium name="DOE Joint Genome Institute"/>
            <person name="Kuo A."/>
            <person name="Kohler A."/>
            <person name="Nagy L.G."/>
            <person name="Floudas D."/>
            <person name="Copeland A."/>
            <person name="Barry K.W."/>
            <person name="Cichocki N."/>
            <person name="Veneault-Fourrey C."/>
            <person name="LaButti K."/>
            <person name="Lindquist E.A."/>
            <person name="Lipzen A."/>
            <person name="Lundell T."/>
            <person name="Morin E."/>
            <person name="Murat C."/>
            <person name="Sun H."/>
            <person name="Tunlid A."/>
            <person name="Henrissat B."/>
            <person name="Grigoriev I.V."/>
            <person name="Hibbett D.S."/>
            <person name="Martin F."/>
            <person name="Nordberg H.P."/>
            <person name="Cantor M.N."/>
            <person name="Hua S.X."/>
        </authorList>
    </citation>
    <scope>NUCLEOTIDE SEQUENCE [LARGE SCALE GENOMIC DNA]</scope>
    <source>
        <strain evidence="4 5">LaAM-08-1</strain>
    </source>
</reference>
<feature type="transmembrane region" description="Helical" evidence="2">
    <location>
        <begin position="532"/>
        <end position="553"/>
    </location>
</feature>
<gene>
    <name evidence="4" type="ORF">K443DRAFT_14939</name>
</gene>
<dbReference type="EMBL" id="KN839109">
    <property type="protein sequence ID" value="KIJ90798.1"/>
    <property type="molecule type" value="Genomic_DNA"/>
</dbReference>
<dbReference type="InterPro" id="IPR041457">
    <property type="entry name" value="CxC2_KDZ-assoc"/>
</dbReference>
<dbReference type="Pfam" id="PF18758">
    <property type="entry name" value="KDZ"/>
    <property type="match status" value="1"/>
</dbReference>
<feature type="region of interest" description="Disordered" evidence="1">
    <location>
        <begin position="1"/>
        <end position="146"/>
    </location>
</feature>
<feature type="domain" description="CxC2-like cysteine cluster KDZ transposase-associated" evidence="3">
    <location>
        <begin position="247"/>
        <end position="353"/>
    </location>
</feature>
<keyword evidence="2" id="KW-1133">Transmembrane helix</keyword>
<dbReference type="STRING" id="1095629.A0A0C9WS28"/>
<feature type="compositionally biased region" description="Polar residues" evidence="1">
    <location>
        <begin position="1"/>
        <end position="10"/>
    </location>
</feature>
<accession>A0A0C9WS28</accession>
<feature type="compositionally biased region" description="Basic and acidic residues" evidence="1">
    <location>
        <begin position="1113"/>
        <end position="1122"/>
    </location>
</feature>
<name>A0A0C9WS28_9AGAR</name>
<organism evidence="4 5">
    <name type="scientific">Laccaria amethystina LaAM-08-1</name>
    <dbReference type="NCBI Taxonomy" id="1095629"/>
    <lineage>
        <taxon>Eukaryota</taxon>
        <taxon>Fungi</taxon>
        <taxon>Dikarya</taxon>
        <taxon>Basidiomycota</taxon>
        <taxon>Agaricomycotina</taxon>
        <taxon>Agaricomycetes</taxon>
        <taxon>Agaricomycetidae</taxon>
        <taxon>Agaricales</taxon>
        <taxon>Agaricineae</taxon>
        <taxon>Hydnangiaceae</taxon>
        <taxon>Laccaria</taxon>
    </lineage>
</organism>
<evidence type="ECO:0000259" key="3">
    <source>
        <dbReference type="Pfam" id="PF18803"/>
    </source>
</evidence>
<dbReference type="Pfam" id="PF18803">
    <property type="entry name" value="CxC2"/>
    <property type="match status" value="1"/>
</dbReference>
<dbReference type="InterPro" id="IPR040521">
    <property type="entry name" value="KDZ"/>
</dbReference>
<proteinExistence type="predicted"/>
<feature type="compositionally biased region" description="Low complexity" evidence="1">
    <location>
        <begin position="74"/>
        <end position="87"/>
    </location>
</feature>
<dbReference type="PANTHER" id="PTHR33104">
    <property type="entry name" value="SI:DKEY-29D5.2"/>
    <property type="match status" value="1"/>
</dbReference>
<dbReference type="OrthoDB" id="2804062at2759"/>
<feature type="compositionally biased region" description="Acidic residues" evidence="1">
    <location>
        <begin position="1123"/>
        <end position="1134"/>
    </location>
</feature>
<evidence type="ECO:0000313" key="5">
    <source>
        <dbReference type="Proteomes" id="UP000054477"/>
    </source>
</evidence>
<feature type="compositionally biased region" description="Acidic residues" evidence="1">
    <location>
        <begin position="1097"/>
        <end position="1112"/>
    </location>
</feature>
<evidence type="ECO:0000256" key="2">
    <source>
        <dbReference type="SAM" id="Phobius"/>
    </source>
</evidence>
<keyword evidence="2" id="KW-0472">Membrane</keyword>
<sequence>MKRSGSTANPQPCAKRPRKYSGFRPARPREPESTIATPSSSVPIGNSNTNPQSSAKSGRNRTGFRAARSGEPESIAPAASSSTSSNSRVTTLAVGPTGRRKGKHVDRNHTPAAVDPSVATSAPTHLEDSSYLNSNQPPYEPGPLPYNEPLTNPVVTAKPKRKRNNNAQSKLLKWLSIRDTTLDEILRHDGLGDFLGHQHCVSCNTEVGKFKCKDCLGGCQLRCEACIVKSHQDAPLHRIEFYDKDSLKNLGLRVQLGHGGSPCPCPSPGPPKFMVFDTSGVHFVNVDYCECPNDDALDRRTQLLRLGWFPATFTRPNTVFTFNCLDTFHEHTLQGKGNLYDFYHLLLRKTDNANLSNTIYRYKEMHHVFRIWRNLMVLKRAGRGHDPAGVGATSPGGLTIECPACPHPDRNLPEKWEQAGPLLFLYILYISVDANFKLKGKDRGLKDVELMPGWGPFVEESSYQAFISNYVDQPEINTCESEHDAIVRAQTRCTPGYAVSGTGIVICSRHALVRKNGAGDLQKGEKYCNMDYLIFSALVGIILPWIFITYDIACQWSKNFRKRMSEVPEHMRINPSTKVDVGIPSWHINGHGVNCRKDFRLGYTKGAGRTCGEEVESSWSHTNPLAPSVREMAPAARHDTLNDHWNGWNFRKIISFRTLFAKRFQEAVVMSMKHKEVFQKFSSTFPSETVEKWVRMLEFWEANPKGPNPYEESENTTTLQDVRLEMTRQETLLLASGRAPPHKVTMMGFFSMGFDIEDQQFILTRELSRSKGRKTSKQLADLEDKRSSLIRQIQIWRPIQVAYTPYVATLLPLVHSVNEPGSQYLHPETAPLFFPSSLPSEIRRRAELKEMCDAERRLREPQAEDALADVRRFRRTIQGLWRFKKLNVSGTGNKPNTRMLELYNRIDYKLQRAANRYNIAYGALMALDPNGSWRERLKELHPVDIRGPGRDPDHPEDVKTSNGRFIPSWIWLVPRSPQEHGDDQTEAEFNDTMRAEWAQTRARMCRWDEELLIIQEEMRRVLAFFEWKARWWVEQGNRRQGLESSIESGVAAYAHKQANICLCMAARCAIYWLPIMKKYSIDPMWGAKYKKKLTTDTDTESQSDSDSEDDDGLEQKDDKSDVGDVEIDESFDFD</sequence>
<feature type="compositionally biased region" description="Polar residues" evidence="1">
    <location>
        <begin position="34"/>
        <end position="57"/>
    </location>
</feature>
<feature type="region of interest" description="Disordered" evidence="1">
    <location>
        <begin position="1093"/>
        <end position="1134"/>
    </location>
</feature>
<dbReference type="AlphaFoldDB" id="A0A0C9WS28"/>
<evidence type="ECO:0000313" key="4">
    <source>
        <dbReference type="EMBL" id="KIJ90798.1"/>
    </source>
</evidence>
<reference evidence="5" key="2">
    <citation type="submission" date="2015-01" db="EMBL/GenBank/DDBJ databases">
        <title>Evolutionary Origins and Diversification of the Mycorrhizal Mutualists.</title>
        <authorList>
            <consortium name="DOE Joint Genome Institute"/>
            <consortium name="Mycorrhizal Genomics Consortium"/>
            <person name="Kohler A."/>
            <person name="Kuo A."/>
            <person name="Nagy L.G."/>
            <person name="Floudas D."/>
            <person name="Copeland A."/>
            <person name="Barry K.W."/>
            <person name="Cichocki N."/>
            <person name="Veneault-Fourrey C."/>
            <person name="LaButti K."/>
            <person name="Lindquist E.A."/>
            <person name="Lipzen A."/>
            <person name="Lundell T."/>
            <person name="Morin E."/>
            <person name="Murat C."/>
            <person name="Riley R."/>
            <person name="Ohm R."/>
            <person name="Sun H."/>
            <person name="Tunlid A."/>
            <person name="Henrissat B."/>
            <person name="Grigoriev I.V."/>
            <person name="Hibbett D.S."/>
            <person name="Martin F."/>
        </authorList>
    </citation>
    <scope>NUCLEOTIDE SEQUENCE [LARGE SCALE GENOMIC DNA]</scope>
    <source>
        <strain evidence="5">LaAM-08-1</strain>
    </source>
</reference>
<keyword evidence="5" id="KW-1185">Reference proteome</keyword>
<dbReference type="Proteomes" id="UP000054477">
    <property type="component" value="Unassembled WGS sequence"/>
</dbReference>
<protein>
    <recommendedName>
        <fullName evidence="3">CxC2-like cysteine cluster KDZ transposase-associated domain-containing protein</fullName>
    </recommendedName>
</protein>
<dbReference type="PANTHER" id="PTHR33104:SF2">
    <property type="entry name" value="CXC3 LIKE CYSTEINE CLUSTER DOMAIN-CONTAINING PROTEIN"/>
    <property type="match status" value="1"/>
</dbReference>
<dbReference type="HOGENOM" id="CLU_003703_13_0_1"/>
<evidence type="ECO:0000256" key="1">
    <source>
        <dbReference type="SAM" id="MobiDB-lite"/>
    </source>
</evidence>
<keyword evidence="2" id="KW-0812">Transmembrane</keyword>